<dbReference type="Pfam" id="PF01648">
    <property type="entry name" value="ACPS"/>
    <property type="match status" value="1"/>
</dbReference>
<evidence type="ECO:0000256" key="8">
    <source>
        <dbReference type="HAMAP-Rule" id="MF_00101"/>
    </source>
</evidence>
<dbReference type="NCBIfam" id="NF000832">
    <property type="entry name" value="PRK00070.3-2"/>
    <property type="match status" value="1"/>
</dbReference>
<dbReference type="EMBL" id="SHLC01000001">
    <property type="protein sequence ID" value="RZU64191.1"/>
    <property type="molecule type" value="Genomic_DNA"/>
</dbReference>
<dbReference type="InterPro" id="IPR002582">
    <property type="entry name" value="ACPS"/>
</dbReference>
<evidence type="ECO:0000256" key="6">
    <source>
        <dbReference type="ARBA" id="ARBA00023098"/>
    </source>
</evidence>
<dbReference type="GO" id="GO:0005737">
    <property type="term" value="C:cytoplasm"/>
    <property type="evidence" value="ECO:0007669"/>
    <property type="project" value="UniProtKB-SubCell"/>
</dbReference>
<evidence type="ECO:0000256" key="5">
    <source>
        <dbReference type="ARBA" id="ARBA00022842"/>
    </source>
</evidence>
<feature type="binding site" evidence="8">
    <location>
        <position position="8"/>
    </location>
    <ligand>
        <name>Mg(2+)</name>
        <dbReference type="ChEBI" id="CHEBI:18420"/>
    </ligand>
</feature>
<evidence type="ECO:0000259" key="9">
    <source>
        <dbReference type="Pfam" id="PF01648"/>
    </source>
</evidence>
<name>A0A4Q8AJL6_9MICO</name>
<evidence type="ECO:0000313" key="11">
    <source>
        <dbReference type="Proteomes" id="UP000291483"/>
    </source>
</evidence>
<keyword evidence="5 8" id="KW-0460">Magnesium</keyword>
<dbReference type="GO" id="GO:0006633">
    <property type="term" value="P:fatty acid biosynthetic process"/>
    <property type="evidence" value="ECO:0007669"/>
    <property type="project" value="UniProtKB-UniRule"/>
</dbReference>
<dbReference type="EC" id="2.7.8.7" evidence="8"/>
<dbReference type="InterPro" id="IPR008278">
    <property type="entry name" value="4-PPantetheinyl_Trfase_dom"/>
</dbReference>
<accession>A0A4Q8AJL6</accession>
<keyword evidence="7 8" id="KW-0275">Fatty acid biosynthesis</keyword>
<proteinExistence type="inferred from homology"/>
<feature type="binding site" evidence="8">
    <location>
        <position position="50"/>
    </location>
    <ligand>
        <name>Mg(2+)</name>
        <dbReference type="ChEBI" id="CHEBI:18420"/>
    </ligand>
</feature>
<reference evidence="10 11" key="1">
    <citation type="submission" date="2019-02" db="EMBL/GenBank/DDBJ databases">
        <title>Sequencing the genomes of 1000 actinobacteria strains.</title>
        <authorList>
            <person name="Klenk H.-P."/>
        </authorList>
    </citation>
    <scope>NUCLEOTIDE SEQUENCE [LARGE SCALE GENOMIC DNA]</scope>
    <source>
        <strain evidence="10 11">DSM 18319</strain>
    </source>
</reference>
<comment type="similarity">
    <text evidence="8">Belongs to the P-Pant transferase superfamily. AcpS family.</text>
</comment>
<comment type="function">
    <text evidence="8">Transfers the 4'-phosphopantetheine moiety from coenzyme A to a Ser of acyl-carrier-protein.</text>
</comment>
<dbReference type="AlphaFoldDB" id="A0A4Q8AJL6"/>
<dbReference type="OrthoDB" id="517356at2"/>
<evidence type="ECO:0000256" key="3">
    <source>
        <dbReference type="ARBA" id="ARBA00022723"/>
    </source>
</evidence>
<comment type="catalytic activity">
    <reaction evidence="8">
        <text>apo-[ACP] + CoA = holo-[ACP] + adenosine 3',5'-bisphosphate + H(+)</text>
        <dbReference type="Rhea" id="RHEA:12068"/>
        <dbReference type="Rhea" id="RHEA-COMP:9685"/>
        <dbReference type="Rhea" id="RHEA-COMP:9690"/>
        <dbReference type="ChEBI" id="CHEBI:15378"/>
        <dbReference type="ChEBI" id="CHEBI:29999"/>
        <dbReference type="ChEBI" id="CHEBI:57287"/>
        <dbReference type="ChEBI" id="CHEBI:58343"/>
        <dbReference type="ChEBI" id="CHEBI:64479"/>
        <dbReference type="EC" id="2.7.8.7"/>
    </reaction>
</comment>
<dbReference type="GO" id="GO:0008897">
    <property type="term" value="F:holo-[acyl-carrier-protein] synthase activity"/>
    <property type="evidence" value="ECO:0007669"/>
    <property type="project" value="UniProtKB-UniRule"/>
</dbReference>
<organism evidence="10 11">
    <name type="scientific">Microterricola gilva</name>
    <dbReference type="NCBI Taxonomy" id="393267"/>
    <lineage>
        <taxon>Bacteria</taxon>
        <taxon>Bacillati</taxon>
        <taxon>Actinomycetota</taxon>
        <taxon>Actinomycetes</taxon>
        <taxon>Micrococcales</taxon>
        <taxon>Microbacteriaceae</taxon>
        <taxon>Microterricola</taxon>
    </lineage>
</organism>
<protein>
    <recommendedName>
        <fullName evidence="8">Holo-[acyl-carrier-protein] synthase</fullName>
        <shortName evidence="8">Holo-ACP synthase</shortName>
        <ecNumber evidence="8">2.7.8.7</ecNumber>
    </recommendedName>
    <alternativeName>
        <fullName evidence="8">4'-phosphopantetheinyl transferase AcpS</fullName>
    </alternativeName>
</protein>
<keyword evidence="2 8" id="KW-0808">Transferase</keyword>
<feature type="domain" description="4'-phosphopantetheinyl transferase" evidence="9">
    <location>
        <begin position="4"/>
        <end position="89"/>
    </location>
</feature>
<dbReference type="NCBIfam" id="TIGR00556">
    <property type="entry name" value="pantethn_trn"/>
    <property type="match status" value="1"/>
</dbReference>
<sequence length="131" mass="13777">MIVGIGVDVVDLARFERAIARTPRLPERLFAESERSKPVHSLAARFAAKEALIKALGGPATLRWHDMEVVNDEDGNPGFALHGATAAEAAARGITRIHLSMSHDAGIATAFVIAESGPATPAPPETGTDET</sequence>
<dbReference type="InterPro" id="IPR004568">
    <property type="entry name" value="Ppantetheine-prot_Trfase_dom"/>
</dbReference>
<comment type="caution">
    <text evidence="10">The sequence shown here is derived from an EMBL/GenBank/DDBJ whole genome shotgun (WGS) entry which is preliminary data.</text>
</comment>
<evidence type="ECO:0000256" key="1">
    <source>
        <dbReference type="ARBA" id="ARBA00022516"/>
    </source>
</evidence>
<dbReference type="RefSeq" id="WP_130504739.1">
    <property type="nucleotide sequence ID" value="NZ_SHLC01000001.1"/>
</dbReference>
<dbReference type="HAMAP" id="MF_00101">
    <property type="entry name" value="AcpS"/>
    <property type="match status" value="1"/>
</dbReference>
<dbReference type="GO" id="GO:0000287">
    <property type="term" value="F:magnesium ion binding"/>
    <property type="evidence" value="ECO:0007669"/>
    <property type="project" value="UniProtKB-UniRule"/>
</dbReference>
<keyword evidence="1 8" id="KW-0444">Lipid biosynthesis</keyword>
<gene>
    <name evidence="8" type="primary">acpS</name>
    <name evidence="10" type="ORF">EV379_0485</name>
</gene>
<evidence type="ECO:0000313" key="10">
    <source>
        <dbReference type="EMBL" id="RZU64191.1"/>
    </source>
</evidence>
<dbReference type="SUPFAM" id="SSF56214">
    <property type="entry name" value="4'-phosphopantetheinyl transferase"/>
    <property type="match status" value="1"/>
</dbReference>
<dbReference type="InterPro" id="IPR037143">
    <property type="entry name" value="4-PPantetheinyl_Trfase_dom_sf"/>
</dbReference>
<dbReference type="NCBIfam" id="TIGR00516">
    <property type="entry name" value="acpS"/>
    <property type="match status" value="1"/>
</dbReference>
<keyword evidence="8" id="KW-0963">Cytoplasm</keyword>
<keyword evidence="4 8" id="KW-0276">Fatty acid metabolism</keyword>
<comment type="cofactor">
    <cofactor evidence="8">
        <name>Mg(2+)</name>
        <dbReference type="ChEBI" id="CHEBI:18420"/>
    </cofactor>
</comment>
<keyword evidence="11" id="KW-1185">Reference proteome</keyword>
<evidence type="ECO:0000256" key="7">
    <source>
        <dbReference type="ARBA" id="ARBA00023160"/>
    </source>
</evidence>
<keyword evidence="3 8" id="KW-0479">Metal-binding</keyword>
<dbReference type="Proteomes" id="UP000291483">
    <property type="component" value="Unassembled WGS sequence"/>
</dbReference>
<evidence type="ECO:0000256" key="2">
    <source>
        <dbReference type="ARBA" id="ARBA00022679"/>
    </source>
</evidence>
<dbReference type="Gene3D" id="3.90.470.20">
    <property type="entry name" value="4'-phosphopantetheinyl transferase domain"/>
    <property type="match status" value="1"/>
</dbReference>
<keyword evidence="6 8" id="KW-0443">Lipid metabolism</keyword>
<evidence type="ECO:0000256" key="4">
    <source>
        <dbReference type="ARBA" id="ARBA00022832"/>
    </source>
</evidence>
<comment type="subcellular location">
    <subcellularLocation>
        <location evidence="8">Cytoplasm</location>
    </subcellularLocation>
</comment>